<sequence length="249" mass="26909">MAAYTVVLKPRSSEDGVAAATAVTQSNESTPLLLSALLREGRVAEARARSRIEVDGTFLGHSGFLAVNSTSGRVNQLFFWLQPCTDGCDPSTAPFIQWFNGGPGSPDTIGALNQIGTHYVDAAGAIAPRCFTWCRASTCLFVDSPVETGFSYQELLDSPVEYTATSREATEQVLHLLLQIYQIFPEYRSAPYYIHGLSYGGRYVPYMAKAVLSHNRDHPHEAVDLRGIAVGDPIIDNAAQNAKVAPALA</sequence>
<evidence type="ECO:0000256" key="5">
    <source>
        <dbReference type="ARBA" id="ARBA00022801"/>
    </source>
</evidence>
<dbReference type="InterPro" id="IPR001563">
    <property type="entry name" value="Peptidase_S10"/>
</dbReference>
<dbReference type="GO" id="GO:0006508">
    <property type="term" value="P:proteolysis"/>
    <property type="evidence" value="ECO:0007669"/>
    <property type="project" value="UniProtKB-KW"/>
</dbReference>
<dbReference type="PaxDb" id="2903-EOD28516"/>
<dbReference type="SUPFAM" id="SSF53474">
    <property type="entry name" value="alpha/beta-Hydrolases"/>
    <property type="match status" value="1"/>
</dbReference>
<dbReference type="AlphaFoldDB" id="A0A0D3JYD1"/>
<keyword evidence="6" id="KW-0325">Glycoprotein</keyword>
<dbReference type="Pfam" id="PF00450">
    <property type="entry name" value="Peptidase_S10"/>
    <property type="match status" value="1"/>
</dbReference>
<dbReference type="GO" id="GO:0004185">
    <property type="term" value="F:serine-type carboxypeptidase activity"/>
    <property type="evidence" value="ECO:0007669"/>
    <property type="project" value="InterPro"/>
</dbReference>
<dbReference type="Proteomes" id="UP000013827">
    <property type="component" value="Unassembled WGS sequence"/>
</dbReference>
<evidence type="ECO:0000256" key="1">
    <source>
        <dbReference type="ARBA" id="ARBA00009431"/>
    </source>
</evidence>
<keyword evidence="8" id="KW-1185">Reference proteome</keyword>
<accession>A0A0D3JYD1</accession>
<evidence type="ECO:0008006" key="9">
    <source>
        <dbReference type="Google" id="ProtNLM"/>
    </source>
</evidence>
<proteinExistence type="inferred from homology"/>
<dbReference type="PANTHER" id="PTHR11802:SF3">
    <property type="entry name" value="RETINOID-INDUCIBLE SERINE CARBOXYPEPTIDASE"/>
    <property type="match status" value="1"/>
</dbReference>
<dbReference type="GeneID" id="17274062"/>
<dbReference type="EnsemblProtists" id="EOD28516">
    <property type="protein sequence ID" value="EOD28516"/>
    <property type="gene ID" value="EMIHUDRAFT_64059"/>
</dbReference>
<dbReference type="OMA" id="FTITHAD"/>
<comment type="similarity">
    <text evidence="1">Belongs to the peptidase S10 family.</text>
</comment>
<evidence type="ECO:0000256" key="2">
    <source>
        <dbReference type="ARBA" id="ARBA00022645"/>
    </source>
</evidence>
<dbReference type="RefSeq" id="XP_005780945.1">
    <property type="nucleotide sequence ID" value="XM_005780888.1"/>
</dbReference>
<keyword evidence="4" id="KW-0732">Signal</keyword>
<evidence type="ECO:0000256" key="6">
    <source>
        <dbReference type="ARBA" id="ARBA00023180"/>
    </source>
</evidence>
<evidence type="ECO:0000313" key="8">
    <source>
        <dbReference type="Proteomes" id="UP000013827"/>
    </source>
</evidence>
<protein>
    <recommendedName>
        <fullName evidence="9">Carboxypeptidase</fullName>
    </recommendedName>
</protein>
<dbReference type="PRINTS" id="PR00724">
    <property type="entry name" value="CRBOXYPTASEC"/>
</dbReference>
<dbReference type="InterPro" id="IPR029058">
    <property type="entry name" value="AB_hydrolase_fold"/>
</dbReference>
<dbReference type="PANTHER" id="PTHR11802">
    <property type="entry name" value="SERINE PROTEASE FAMILY S10 SERINE CARBOXYPEPTIDASE"/>
    <property type="match status" value="1"/>
</dbReference>
<organism evidence="7 8">
    <name type="scientific">Emiliania huxleyi (strain CCMP1516)</name>
    <dbReference type="NCBI Taxonomy" id="280463"/>
    <lineage>
        <taxon>Eukaryota</taxon>
        <taxon>Haptista</taxon>
        <taxon>Haptophyta</taxon>
        <taxon>Prymnesiophyceae</taxon>
        <taxon>Isochrysidales</taxon>
        <taxon>Noelaerhabdaceae</taxon>
        <taxon>Emiliania</taxon>
    </lineage>
</organism>
<reference evidence="8" key="1">
    <citation type="journal article" date="2013" name="Nature">
        <title>Pan genome of the phytoplankton Emiliania underpins its global distribution.</title>
        <authorList>
            <person name="Read B.A."/>
            <person name="Kegel J."/>
            <person name="Klute M.J."/>
            <person name="Kuo A."/>
            <person name="Lefebvre S.C."/>
            <person name="Maumus F."/>
            <person name="Mayer C."/>
            <person name="Miller J."/>
            <person name="Monier A."/>
            <person name="Salamov A."/>
            <person name="Young J."/>
            <person name="Aguilar M."/>
            <person name="Claverie J.M."/>
            <person name="Frickenhaus S."/>
            <person name="Gonzalez K."/>
            <person name="Herman E.K."/>
            <person name="Lin Y.C."/>
            <person name="Napier J."/>
            <person name="Ogata H."/>
            <person name="Sarno A.F."/>
            <person name="Shmutz J."/>
            <person name="Schroeder D."/>
            <person name="de Vargas C."/>
            <person name="Verret F."/>
            <person name="von Dassow P."/>
            <person name="Valentin K."/>
            <person name="Van de Peer Y."/>
            <person name="Wheeler G."/>
            <person name="Dacks J.B."/>
            <person name="Delwiche C.F."/>
            <person name="Dyhrman S.T."/>
            <person name="Glockner G."/>
            <person name="John U."/>
            <person name="Richards T."/>
            <person name="Worden A.Z."/>
            <person name="Zhang X."/>
            <person name="Grigoriev I.V."/>
            <person name="Allen A.E."/>
            <person name="Bidle K."/>
            <person name="Borodovsky M."/>
            <person name="Bowler C."/>
            <person name="Brownlee C."/>
            <person name="Cock J.M."/>
            <person name="Elias M."/>
            <person name="Gladyshev V.N."/>
            <person name="Groth M."/>
            <person name="Guda C."/>
            <person name="Hadaegh A."/>
            <person name="Iglesias-Rodriguez M.D."/>
            <person name="Jenkins J."/>
            <person name="Jones B.M."/>
            <person name="Lawson T."/>
            <person name="Leese F."/>
            <person name="Lindquist E."/>
            <person name="Lobanov A."/>
            <person name="Lomsadze A."/>
            <person name="Malik S.B."/>
            <person name="Marsh M.E."/>
            <person name="Mackinder L."/>
            <person name="Mock T."/>
            <person name="Mueller-Roeber B."/>
            <person name="Pagarete A."/>
            <person name="Parker M."/>
            <person name="Probert I."/>
            <person name="Quesneville H."/>
            <person name="Raines C."/>
            <person name="Rensing S.A."/>
            <person name="Riano-Pachon D.M."/>
            <person name="Richier S."/>
            <person name="Rokitta S."/>
            <person name="Shiraiwa Y."/>
            <person name="Soanes D.M."/>
            <person name="van der Giezen M."/>
            <person name="Wahlund T.M."/>
            <person name="Williams B."/>
            <person name="Wilson W."/>
            <person name="Wolfe G."/>
            <person name="Wurch L.L."/>
        </authorList>
    </citation>
    <scope>NUCLEOTIDE SEQUENCE</scope>
</reference>
<dbReference type="HOGENOM" id="CLU_1118158_0_0_1"/>
<dbReference type="eggNOG" id="KOG1282">
    <property type="taxonomic scope" value="Eukaryota"/>
</dbReference>
<name>A0A0D3JYD1_EMIH1</name>
<keyword evidence="2" id="KW-0121">Carboxypeptidase</keyword>
<dbReference type="KEGG" id="ehx:EMIHUDRAFT_64059"/>
<evidence type="ECO:0000256" key="4">
    <source>
        <dbReference type="ARBA" id="ARBA00022729"/>
    </source>
</evidence>
<evidence type="ECO:0000256" key="3">
    <source>
        <dbReference type="ARBA" id="ARBA00022670"/>
    </source>
</evidence>
<evidence type="ECO:0000313" key="7">
    <source>
        <dbReference type="EnsemblProtists" id="EOD28516"/>
    </source>
</evidence>
<dbReference type="STRING" id="2903.R1F028"/>
<dbReference type="Gene3D" id="3.40.50.1820">
    <property type="entry name" value="alpha/beta hydrolase"/>
    <property type="match status" value="1"/>
</dbReference>
<keyword evidence="5" id="KW-0378">Hydrolase</keyword>
<keyword evidence="3" id="KW-0645">Protease</keyword>
<reference evidence="7" key="2">
    <citation type="submission" date="2024-10" db="UniProtKB">
        <authorList>
            <consortium name="EnsemblProtists"/>
        </authorList>
    </citation>
    <scope>IDENTIFICATION</scope>
</reference>